<evidence type="ECO:0000313" key="1">
    <source>
        <dbReference type="EMBL" id="GGB55175.1"/>
    </source>
</evidence>
<gene>
    <name evidence="1" type="ORF">GCM10011316_29070</name>
</gene>
<evidence type="ECO:0008006" key="3">
    <source>
        <dbReference type="Google" id="ProtNLM"/>
    </source>
</evidence>
<name>A0A916X2P8_9HYPH</name>
<proteinExistence type="predicted"/>
<accession>A0A916X2P8</accession>
<dbReference type="OrthoDB" id="7594814at2"/>
<dbReference type="EMBL" id="BMFA01000008">
    <property type="protein sequence ID" value="GGB55175.1"/>
    <property type="molecule type" value="Genomic_DNA"/>
</dbReference>
<dbReference type="Proteomes" id="UP000605148">
    <property type="component" value="Unassembled WGS sequence"/>
</dbReference>
<organism evidence="1 2">
    <name type="scientific">Roseibium aquae</name>
    <dbReference type="NCBI Taxonomy" id="1323746"/>
    <lineage>
        <taxon>Bacteria</taxon>
        <taxon>Pseudomonadati</taxon>
        <taxon>Pseudomonadota</taxon>
        <taxon>Alphaproteobacteria</taxon>
        <taxon>Hyphomicrobiales</taxon>
        <taxon>Stappiaceae</taxon>
        <taxon>Roseibium</taxon>
    </lineage>
</organism>
<reference evidence="1" key="1">
    <citation type="journal article" date="2014" name="Int. J. Syst. Evol. Microbiol.">
        <title>Complete genome sequence of Corynebacterium casei LMG S-19264T (=DSM 44701T), isolated from a smear-ripened cheese.</title>
        <authorList>
            <consortium name="US DOE Joint Genome Institute (JGI-PGF)"/>
            <person name="Walter F."/>
            <person name="Albersmeier A."/>
            <person name="Kalinowski J."/>
            <person name="Ruckert C."/>
        </authorList>
    </citation>
    <scope>NUCLEOTIDE SEQUENCE</scope>
    <source>
        <strain evidence="1">CGMCC 1.12426</strain>
    </source>
</reference>
<dbReference type="RefSeq" id="WP_150497753.1">
    <property type="nucleotide sequence ID" value="NZ_BMFA01000008.1"/>
</dbReference>
<dbReference type="InterPro" id="IPR021874">
    <property type="entry name" value="Phage_Mu_Gp27"/>
</dbReference>
<reference evidence="1" key="2">
    <citation type="submission" date="2020-09" db="EMBL/GenBank/DDBJ databases">
        <authorList>
            <person name="Sun Q."/>
            <person name="Zhou Y."/>
        </authorList>
    </citation>
    <scope>NUCLEOTIDE SEQUENCE</scope>
    <source>
        <strain evidence="1">CGMCC 1.12426</strain>
    </source>
</reference>
<dbReference type="Pfam" id="PF11985">
    <property type="entry name" value="Phage_Mu_Gp27"/>
    <property type="match status" value="1"/>
</dbReference>
<comment type="caution">
    <text evidence="1">The sequence shown here is derived from an EMBL/GenBank/DDBJ whole genome shotgun (WGS) entry which is preliminary data.</text>
</comment>
<dbReference type="AlphaFoldDB" id="A0A916X2P8"/>
<evidence type="ECO:0000313" key="2">
    <source>
        <dbReference type="Proteomes" id="UP000605148"/>
    </source>
</evidence>
<protein>
    <recommendedName>
        <fullName evidence="3">DUF3486 family protein</fullName>
    </recommendedName>
</protein>
<sequence length="204" mass="22092">MGRVKKGRGRLSAIEQLPPACDPVIAWAANELRSRDQTQKEIYEEFFLKLEVLQREHRGELDFAIPSFSAFNRYAIKLATLTRRLEDTRAIAASIAEKFDAQASDDLTLIAAEAIKTLVFEVLTDAGESGIDPKGALNLAGALRAAAQAQGVSTQRRQKVESDFARRTEKAVDRVAKVKGLSADTAEAIKAQILGVAKPGEGAA</sequence>
<keyword evidence="2" id="KW-1185">Reference proteome</keyword>